<evidence type="ECO:0000313" key="4">
    <source>
        <dbReference type="Proteomes" id="UP001165685"/>
    </source>
</evidence>
<keyword evidence="2" id="KW-0472">Membrane</keyword>
<feature type="transmembrane region" description="Helical" evidence="2">
    <location>
        <begin position="145"/>
        <end position="170"/>
    </location>
</feature>
<name>A0ABT4TVQ8_9ACTN</name>
<evidence type="ECO:0000313" key="3">
    <source>
        <dbReference type="EMBL" id="MDA2808784.1"/>
    </source>
</evidence>
<dbReference type="EMBL" id="JAQFWP010000104">
    <property type="protein sequence ID" value="MDA2808784.1"/>
    <property type="molecule type" value="Genomic_DNA"/>
</dbReference>
<proteinExistence type="predicted"/>
<feature type="region of interest" description="Disordered" evidence="1">
    <location>
        <begin position="1"/>
        <end position="34"/>
    </location>
</feature>
<reference evidence="3" key="1">
    <citation type="submission" date="2023-01" db="EMBL/GenBank/DDBJ databases">
        <title>Draft genome sequence of Nocardiopsis sp. LSu2-4 isolated from halophytes.</title>
        <authorList>
            <person name="Duangmal K."/>
            <person name="Chantavorakit T."/>
        </authorList>
    </citation>
    <scope>NUCLEOTIDE SEQUENCE</scope>
    <source>
        <strain evidence="3">LSu2-4</strain>
    </source>
</reference>
<feature type="transmembrane region" description="Helical" evidence="2">
    <location>
        <begin position="267"/>
        <end position="287"/>
    </location>
</feature>
<organism evidence="3 4">
    <name type="scientific">Nocardiopsis suaedae</name>
    <dbReference type="NCBI Taxonomy" id="3018444"/>
    <lineage>
        <taxon>Bacteria</taxon>
        <taxon>Bacillati</taxon>
        <taxon>Actinomycetota</taxon>
        <taxon>Actinomycetes</taxon>
        <taxon>Streptosporangiales</taxon>
        <taxon>Nocardiopsidaceae</taxon>
        <taxon>Nocardiopsis</taxon>
    </lineage>
</organism>
<feature type="transmembrane region" description="Helical" evidence="2">
    <location>
        <begin position="54"/>
        <end position="75"/>
    </location>
</feature>
<feature type="transmembrane region" description="Helical" evidence="2">
    <location>
        <begin position="95"/>
        <end position="115"/>
    </location>
</feature>
<comment type="caution">
    <text evidence="3">The sequence shown here is derived from an EMBL/GenBank/DDBJ whole genome shotgun (WGS) entry which is preliminary data.</text>
</comment>
<sequence>MNPTTTTDTDARTPTGTGASTGSGPGRGDGRPSALRSLGRAVAMEWTKTASLRTTWWCVGLALAAMAVFAALMGVTKAQEVTDNPDAASGVSYTMLVSQGVFYLVQFAVVTLAALTSTGEFHGRGASSTLLAVPRRGRVLAARSLIAAGFGFAVGAATTALGVGVLRLVIGDLAPVDAGGAVRTVLASGVGMALFAILFTGVGTAVRSTAGTIAIGFLLLLGLPMVMQLSGLQVVNDLSALLPGPAGAEFYAFGDVGFYTAPVDGPVNLATVLGWTAAALIVGAAEFRLRDA</sequence>
<feature type="transmembrane region" description="Helical" evidence="2">
    <location>
        <begin position="213"/>
        <end position="235"/>
    </location>
</feature>
<gene>
    <name evidence="3" type="ORF">O4U47_30035</name>
</gene>
<keyword evidence="2" id="KW-1133">Transmembrane helix</keyword>
<feature type="transmembrane region" description="Helical" evidence="2">
    <location>
        <begin position="182"/>
        <end position="206"/>
    </location>
</feature>
<dbReference type="Proteomes" id="UP001165685">
    <property type="component" value="Unassembled WGS sequence"/>
</dbReference>
<evidence type="ECO:0000256" key="2">
    <source>
        <dbReference type="SAM" id="Phobius"/>
    </source>
</evidence>
<feature type="compositionally biased region" description="Low complexity" evidence="1">
    <location>
        <begin position="1"/>
        <end position="18"/>
    </location>
</feature>
<keyword evidence="2" id="KW-0812">Transmembrane</keyword>
<protein>
    <submittedName>
        <fullName evidence="3">ABC transporter permease</fullName>
    </submittedName>
</protein>
<keyword evidence="4" id="KW-1185">Reference proteome</keyword>
<evidence type="ECO:0000256" key="1">
    <source>
        <dbReference type="SAM" id="MobiDB-lite"/>
    </source>
</evidence>
<accession>A0ABT4TVQ8</accession>
<dbReference type="RefSeq" id="WP_270681372.1">
    <property type="nucleotide sequence ID" value="NZ_JAQFWP010000104.1"/>
</dbReference>